<dbReference type="InterPro" id="IPR027383">
    <property type="entry name" value="Znf_put"/>
</dbReference>
<dbReference type="Gene3D" id="1.10.10.1320">
    <property type="entry name" value="Anti-sigma factor, zinc-finger domain"/>
    <property type="match status" value="1"/>
</dbReference>
<dbReference type="InterPro" id="IPR041916">
    <property type="entry name" value="Anti_sigma_zinc_sf"/>
</dbReference>
<evidence type="ECO:0000313" key="5">
    <source>
        <dbReference type="Proteomes" id="UP001170379"/>
    </source>
</evidence>
<evidence type="ECO:0000259" key="3">
    <source>
        <dbReference type="Pfam" id="PF13490"/>
    </source>
</evidence>
<keyword evidence="5" id="KW-1185">Reference proteome</keyword>
<evidence type="ECO:0000256" key="1">
    <source>
        <dbReference type="ARBA" id="ARBA00023015"/>
    </source>
</evidence>
<evidence type="ECO:0000256" key="2">
    <source>
        <dbReference type="ARBA" id="ARBA00023163"/>
    </source>
</evidence>
<dbReference type="Proteomes" id="UP001170379">
    <property type="component" value="Unassembled WGS sequence"/>
</dbReference>
<organism evidence="4 5">
    <name type="scientific">Gulosibacter molinativorax</name>
    <dbReference type="NCBI Taxonomy" id="256821"/>
    <lineage>
        <taxon>Bacteria</taxon>
        <taxon>Bacillati</taxon>
        <taxon>Actinomycetota</taxon>
        <taxon>Actinomycetes</taxon>
        <taxon>Micrococcales</taxon>
        <taxon>Microbacteriaceae</taxon>
        <taxon>Gulosibacter</taxon>
    </lineage>
</organism>
<feature type="domain" description="Putative zinc-finger" evidence="3">
    <location>
        <begin position="6"/>
        <end position="39"/>
    </location>
</feature>
<proteinExistence type="predicted"/>
<gene>
    <name evidence="4" type="ORF">C7K25_00760</name>
</gene>
<evidence type="ECO:0000313" key="4">
    <source>
        <dbReference type="EMBL" id="MDJ1369915.1"/>
    </source>
</evidence>
<protein>
    <submittedName>
        <fullName evidence="4">Mycothiol system anti-sigma-R factor</fullName>
    </submittedName>
</protein>
<dbReference type="Pfam" id="PF13490">
    <property type="entry name" value="zf-HC2"/>
    <property type="match status" value="1"/>
</dbReference>
<reference evidence="4" key="1">
    <citation type="submission" date="2018-03" db="EMBL/GenBank/DDBJ databases">
        <authorList>
            <person name="Nunes O.C."/>
            <person name="Lopes A.R."/>
            <person name="Froufe H."/>
            <person name="Munoz-Merida A."/>
            <person name="Barroso C."/>
            <person name="Egas C."/>
        </authorList>
    </citation>
    <scope>NUCLEOTIDE SEQUENCE</scope>
    <source>
        <strain evidence="4">ON4</strain>
    </source>
</reference>
<keyword evidence="2" id="KW-0804">Transcription</keyword>
<keyword evidence="1" id="KW-0805">Transcription regulation</keyword>
<sequence length="79" mass="8841">MSDCGCDKAKDGLEDYLRNEVAADFRAEIEEHLKGCEECSSEAHIHTVLTEVVRRTCNSEAAPTDLHERVRIALRATSH</sequence>
<dbReference type="RefSeq" id="WP_026935565.1">
    <property type="nucleotide sequence ID" value="NZ_CP028426.1"/>
</dbReference>
<reference evidence="4" key="2">
    <citation type="journal article" date="2022" name="Sci. Rep.">
        <title>In silico prediction of the enzymes involved in the degradation of the herbicide molinate by Gulosibacter molinativorax ON4T.</title>
        <authorList>
            <person name="Lopes A.R."/>
            <person name="Bunin E."/>
            <person name="Viana A.T."/>
            <person name="Froufe H."/>
            <person name="Munoz-Merida A."/>
            <person name="Pinho D."/>
            <person name="Figueiredo J."/>
            <person name="Barroso C."/>
            <person name="Vaz-Moreira I."/>
            <person name="Bellanger X."/>
            <person name="Egas C."/>
            <person name="Nunes O.C."/>
        </authorList>
    </citation>
    <scope>NUCLEOTIDE SEQUENCE</scope>
    <source>
        <strain evidence="4">ON4</strain>
    </source>
</reference>
<accession>A0ABT7C4F1</accession>
<dbReference type="EMBL" id="PXVD01000001">
    <property type="protein sequence ID" value="MDJ1369915.1"/>
    <property type="molecule type" value="Genomic_DNA"/>
</dbReference>
<comment type="caution">
    <text evidence="4">The sequence shown here is derived from an EMBL/GenBank/DDBJ whole genome shotgun (WGS) entry which is preliminary data.</text>
</comment>
<name>A0ABT7C4F1_9MICO</name>